<feature type="compositionally biased region" description="Low complexity" evidence="1">
    <location>
        <begin position="15"/>
        <end position="29"/>
    </location>
</feature>
<organism evidence="2 3">
    <name type="scientific">Liparis tanakae</name>
    <name type="common">Tanaka's snailfish</name>
    <dbReference type="NCBI Taxonomy" id="230148"/>
    <lineage>
        <taxon>Eukaryota</taxon>
        <taxon>Metazoa</taxon>
        <taxon>Chordata</taxon>
        <taxon>Craniata</taxon>
        <taxon>Vertebrata</taxon>
        <taxon>Euteleostomi</taxon>
        <taxon>Actinopterygii</taxon>
        <taxon>Neopterygii</taxon>
        <taxon>Teleostei</taxon>
        <taxon>Neoteleostei</taxon>
        <taxon>Acanthomorphata</taxon>
        <taxon>Eupercaria</taxon>
        <taxon>Perciformes</taxon>
        <taxon>Cottioidei</taxon>
        <taxon>Cottales</taxon>
        <taxon>Liparidae</taxon>
        <taxon>Liparis</taxon>
    </lineage>
</organism>
<keyword evidence="3" id="KW-1185">Reference proteome</keyword>
<protein>
    <submittedName>
        <fullName evidence="2">Uncharacterized protein</fullName>
    </submittedName>
</protein>
<gene>
    <name evidence="2" type="ORF">EYF80_020745</name>
</gene>
<name>A0A4Z2HVW4_9TELE</name>
<dbReference type="AlphaFoldDB" id="A0A4Z2HVW4"/>
<proteinExistence type="predicted"/>
<evidence type="ECO:0000256" key="1">
    <source>
        <dbReference type="SAM" id="MobiDB-lite"/>
    </source>
</evidence>
<accession>A0A4Z2HVW4</accession>
<reference evidence="2 3" key="1">
    <citation type="submission" date="2019-03" db="EMBL/GenBank/DDBJ databases">
        <title>First draft genome of Liparis tanakae, snailfish: a comprehensive survey of snailfish specific genes.</title>
        <authorList>
            <person name="Kim W."/>
            <person name="Song I."/>
            <person name="Jeong J.-H."/>
            <person name="Kim D."/>
            <person name="Kim S."/>
            <person name="Ryu S."/>
            <person name="Song J.Y."/>
            <person name="Lee S.K."/>
        </authorList>
    </citation>
    <scope>NUCLEOTIDE SEQUENCE [LARGE SCALE GENOMIC DNA]</scope>
    <source>
        <tissue evidence="2">Muscle</tissue>
    </source>
</reference>
<feature type="region of interest" description="Disordered" evidence="1">
    <location>
        <begin position="1"/>
        <end position="31"/>
    </location>
</feature>
<sequence length="88" mass="9157">MPATVTGRVVTPADETTAGTETTGGLLRVGDGGAGQHGSSFDLRGSGLLLLLLLMLLQLLLSKHLQVGWGESLSLGQLHTCGWTEDSR</sequence>
<evidence type="ECO:0000313" key="2">
    <source>
        <dbReference type="EMBL" id="TNN69042.1"/>
    </source>
</evidence>
<dbReference type="EMBL" id="SRLO01000181">
    <property type="protein sequence ID" value="TNN69042.1"/>
    <property type="molecule type" value="Genomic_DNA"/>
</dbReference>
<dbReference type="Proteomes" id="UP000314294">
    <property type="component" value="Unassembled WGS sequence"/>
</dbReference>
<evidence type="ECO:0000313" key="3">
    <source>
        <dbReference type="Proteomes" id="UP000314294"/>
    </source>
</evidence>
<comment type="caution">
    <text evidence="2">The sequence shown here is derived from an EMBL/GenBank/DDBJ whole genome shotgun (WGS) entry which is preliminary data.</text>
</comment>